<dbReference type="InterPro" id="IPR050314">
    <property type="entry name" value="Glycosyl_Hydrlase_18"/>
</dbReference>
<evidence type="ECO:0000259" key="1">
    <source>
        <dbReference type="PROSITE" id="PS51910"/>
    </source>
</evidence>
<evidence type="ECO:0000313" key="3">
    <source>
        <dbReference type="Proteomes" id="UP000494165"/>
    </source>
</evidence>
<dbReference type="InterPro" id="IPR017853">
    <property type="entry name" value="GH"/>
</dbReference>
<evidence type="ECO:0000313" key="2">
    <source>
        <dbReference type="EMBL" id="CAB3386987.1"/>
    </source>
</evidence>
<dbReference type="GO" id="GO:0008061">
    <property type="term" value="F:chitin binding"/>
    <property type="evidence" value="ECO:0007669"/>
    <property type="project" value="InterPro"/>
</dbReference>
<accession>A0A8S1E0L5</accession>
<reference evidence="2 3" key="1">
    <citation type="submission" date="2020-04" db="EMBL/GenBank/DDBJ databases">
        <authorList>
            <person name="Alioto T."/>
            <person name="Alioto T."/>
            <person name="Gomez Garrido J."/>
        </authorList>
    </citation>
    <scope>NUCLEOTIDE SEQUENCE [LARGE SCALE GENOMIC DNA]</scope>
</reference>
<keyword evidence="3" id="KW-1185">Reference proteome</keyword>
<dbReference type="SUPFAM" id="SSF51445">
    <property type="entry name" value="(Trans)glycosidases"/>
    <property type="match status" value="1"/>
</dbReference>
<dbReference type="GO" id="GO:0004568">
    <property type="term" value="F:chitinase activity"/>
    <property type="evidence" value="ECO:0007669"/>
    <property type="project" value="TreeGrafter"/>
</dbReference>
<dbReference type="EMBL" id="CADEPI010000525">
    <property type="protein sequence ID" value="CAB3386987.1"/>
    <property type="molecule type" value="Genomic_DNA"/>
</dbReference>
<comment type="caution">
    <text evidence="2">The sequence shown here is derived from an EMBL/GenBank/DDBJ whole genome shotgun (WGS) entry which is preliminary data.</text>
</comment>
<dbReference type="InterPro" id="IPR029070">
    <property type="entry name" value="Chitinase_insertion_sf"/>
</dbReference>
<dbReference type="Pfam" id="PF00704">
    <property type="entry name" value="Glyco_hydro_18"/>
    <property type="match status" value="1"/>
</dbReference>
<dbReference type="GO" id="GO:0005975">
    <property type="term" value="P:carbohydrate metabolic process"/>
    <property type="evidence" value="ECO:0007669"/>
    <property type="project" value="InterPro"/>
</dbReference>
<dbReference type="GO" id="GO:0006032">
    <property type="term" value="P:chitin catabolic process"/>
    <property type="evidence" value="ECO:0007669"/>
    <property type="project" value="TreeGrafter"/>
</dbReference>
<dbReference type="PROSITE" id="PS51910">
    <property type="entry name" value="GH18_2"/>
    <property type="match status" value="1"/>
</dbReference>
<organism evidence="2 3">
    <name type="scientific">Cloeon dipterum</name>
    <dbReference type="NCBI Taxonomy" id="197152"/>
    <lineage>
        <taxon>Eukaryota</taxon>
        <taxon>Metazoa</taxon>
        <taxon>Ecdysozoa</taxon>
        <taxon>Arthropoda</taxon>
        <taxon>Hexapoda</taxon>
        <taxon>Insecta</taxon>
        <taxon>Pterygota</taxon>
        <taxon>Palaeoptera</taxon>
        <taxon>Ephemeroptera</taxon>
        <taxon>Pisciforma</taxon>
        <taxon>Baetidae</taxon>
        <taxon>Cloeon</taxon>
    </lineage>
</organism>
<dbReference type="Gene3D" id="3.10.50.10">
    <property type="match status" value="1"/>
</dbReference>
<dbReference type="OrthoDB" id="73875at2759"/>
<dbReference type="PANTHER" id="PTHR11177:SF317">
    <property type="entry name" value="CHITINASE 12-RELATED"/>
    <property type="match status" value="1"/>
</dbReference>
<feature type="domain" description="GH18" evidence="1">
    <location>
        <begin position="7"/>
        <end position="371"/>
    </location>
</feature>
<dbReference type="InterPro" id="IPR011583">
    <property type="entry name" value="Chitinase_II/V-like_cat"/>
</dbReference>
<dbReference type="Gene3D" id="3.20.20.80">
    <property type="entry name" value="Glycosidases"/>
    <property type="match status" value="2"/>
</dbReference>
<dbReference type="AlphaFoldDB" id="A0A8S1E0L5"/>
<proteinExistence type="predicted"/>
<protein>
    <recommendedName>
        <fullName evidence="1">GH18 domain-containing protein</fullName>
    </recommendedName>
</protein>
<dbReference type="Proteomes" id="UP000494165">
    <property type="component" value="Unassembled WGS sequence"/>
</dbReference>
<dbReference type="InterPro" id="IPR001223">
    <property type="entry name" value="Glyco_hydro18_cat"/>
</dbReference>
<sequence length="380" mass="43115">MFSADQRVMLCDFNPSIDIGADIKKAVDYNFCTHVTFGPWHIYNSEQIKFDPLPGVMSDNNFKITILRLILSKLEEQTPAKEYLKQRGVKTILTFGSVYAENGMQAAKWSIVAANADWRKKIITQMVELMDVNKFDGISVFWQFSVCPNSDCSAGNRKDKENLVTLMRELYNVTKPRGKLLFLLLPDSDLLLAQGYDLPILWNVVDFFFLQSYFYEGQNYDYVGHIASLSQIRFFIAVIRTSLGFAKMRKVLAGIIPSSILYKLAKPDPKPKYKDDTSYSNCTSMTEVCESVKRGNFTFILNDNDGNFAHNTTHVYTFEDYNSLKLKIEYFQKNGLGGLLYARSRDDDVGNKCGCGPLPILRIASEILHGGGCLIKQCLK</sequence>
<dbReference type="SMART" id="SM00636">
    <property type="entry name" value="Glyco_18"/>
    <property type="match status" value="1"/>
</dbReference>
<dbReference type="GO" id="GO:0005576">
    <property type="term" value="C:extracellular region"/>
    <property type="evidence" value="ECO:0007669"/>
    <property type="project" value="TreeGrafter"/>
</dbReference>
<dbReference type="PANTHER" id="PTHR11177">
    <property type="entry name" value="CHITINASE"/>
    <property type="match status" value="1"/>
</dbReference>
<name>A0A8S1E0L5_9INSE</name>
<gene>
    <name evidence="2" type="ORF">CLODIP_2_CD11706</name>
</gene>